<evidence type="ECO:0000256" key="9">
    <source>
        <dbReference type="ARBA" id="ARBA00022844"/>
    </source>
</evidence>
<evidence type="ECO:0000256" key="10">
    <source>
        <dbReference type="ARBA" id="ARBA00022870"/>
    </source>
</evidence>
<evidence type="ECO:0000256" key="11">
    <source>
        <dbReference type="ARBA" id="ARBA00022879"/>
    </source>
</evidence>
<evidence type="ECO:0000256" key="14">
    <source>
        <dbReference type="ARBA" id="ARBA00023136"/>
    </source>
</evidence>
<feature type="disulfide bond" evidence="17">
    <location>
        <begin position="189"/>
        <end position="213"/>
    </location>
</feature>
<dbReference type="Proteomes" id="UP000175289">
    <property type="component" value="Segment"/>
</dbReference>
<dbReference type="KEGG" id="vg:37626957"/>
<feature type="disulfide bond" evidence="17">
    <location>
        <begin position="203"/>
        <end position="264"/>
    </location>
</feature>
<evidence type="ECO:0000256" key="6">
    <source>
        <dbReference type="ARBA" id="ARBA00022581"/>
    </source>
</evidence>
<dbReference type="PIRSF" id="PIRSF001072">
    <property type="entry name" value="Hemagglut-neuramid_paramyxoV"/>
    <property type="match status" value="1"/>
</dbReference>
<sequence>MWSTQASKHPAMVNSATNLVDIPLDHPTSARFPINRKRTGRLIYRLFSILCNLILISILISLVVIWSRSSRDCAKSDGLSSVDNQLSSLSRSINSLITEVNQISVTTAINLPIKLSEFGKSVVDQVTQIIRQCNAACKGPGEKPGIQNVRINIPNNFSTYSELNRTANSLNFQSRTALFARPNPYPKTCSRFPSYSVYFGIHCFSHAVTDSSCELSDSTYYRLVIGVADKNLSDPADVKYIGETTTPVRVQTRGCSVVSSIYGCYLLCSKSNQDYQDDFREQGFHQMFILFLSRELKTTFFDDMVSSTTVTWNGLYPGEGSGIWHMGHLVFPLWGGIRFGTHASEGILNSTLELPPVGPSCKRSLADNGLINKDVLFSPYFGDSVMVFAYLSCYMLSNVPTHCQVETMNSSVLGFGSRAQFYDLKGIVYLYIQSAGWFSYTQLFRLSLQSKGYKLSVKQIKRIPISSTSRPGTEPCDIIHNCPYTCATGLFQAPWIVNGDSIRDRDVRNMAFVQAWSGAINTFQRPFMSICSQYSCPLSELLDSESSIMRSTTTYCFPSLTESILQCVSFIEWGGPVGNPISINEVYSSISFRPD</sequence>
<keyword evidence="16" id="KW-1160">Virus entry into host cell</keyword>
<evidence type="ECO:0000256" key="4">
    <source>
        <dbReference type="ARBA" id="ARBA00022511"/>
    </source>
</evidence>
<reference evidence="20 21" key="1">
    <citation type="journal article" date="2015" name="Genome Announc.">
        <title>Complete genome sequence of teviot paramyxovirus, a novel rubulavirus isolated from fruit bats in australia.</title>
        <authorList>
            <person name="Burroughs A.L."/>
            <person name="Tachedjian M."/>
            <person name="Crameri G."/>
            <person name="Durr P.A."/>
            <person name="Marsh G.A."/>
            <person name="Wang L.F."/>
        </authorList>
    </citation>
    <scope>NUCLEOTIDE SEQUENCE [LARGE SCALE GENOMIC DNA]</scope>
    <source>
        <strain evidence="20">Cedar Grove</strain>
    </source>
</reference>
<dbReference type="Pfam" id="PF00423">
    <property type="entry name" value="HN"/>
    <property type="match status" value="1"/>
</dbReference>
<keyword evidence="11 18" id="KW-0261">Viral envelope protein</keyword>
<evidence type="ECO:0000256" key="8">
    <source>
        <dbReference type="ARBA" id="ARBA00022804"/>
    </source>
</evidence>
<dbReference type="RefSeq" id="YP_009512977.1">
    <property type="nucleotide sequence ID" value="NC_039198.1"/>
</dbReference>
<evidence type="ECO:0000256" key="17">
    <source>
        <dbReference type="PIRSR" id="PIRSR001072-2"/>
    </source>
</evidence>
<dbReference type="Gene3D" id="2.120.10.10">
    <property type="match status" value="1"/>
</dbReference>
<feature type="disulfide bond" evidence="17">
    <location>
        <begin position="476"/>
        <end position="486"/>
    </location>
</feature>
<evidence type="ECO:0000256" key="7">
    <source>
        <dbReference type="ARBA" id="ARBA00022692"/>
    </source>
</evidence>
<evidence type="ECO:0000256" key="19">
    <source>
        <dbReference type="SAM" id="Phobius"/>
    </source>
</evidence>
<keyword evidence="8" id="KW-1161">Viral attachment to host cell</keyword>
<protein>
    <submittedName>
        <fullName evidence="20">Attachment protein</fullName>
    </submittedName>
</protein>
<evidence type="ECO:0000256" key="3">
    <source>
        <dbReference type="ARBA" id="ARBA00007701"/>
    </source>
</evidence>
<keyword evidence="10" id="KW-1043">Host membrane</keyword>
<dbReference type="GO" id="GO:0019062">
    <property type="term" value="P:virion attachment to host cell"/>
    <property type="evidence" value="ECO:0007669"/>
    <property type="project" value="UniProtKB-KW"/>
</dbReference>
<keyword evidence="12" id="KW-0735">Signal-anchor</keyword>
<evidence type="ECO:0000256" key="13">
    <source>
        <dbReference type="ARBA" id="ARBA00022989"/>
    </source>
</evidence>
<feature type="disulfide bond" evidence="17">
    <location>
        <begin position="393"/>
        <end position="403"/>
    </location>
</feature>
<keyword evidence="21" id="KW-1185">Reference proteome</keyword>
<name>A0A0C5I333_9MONO</name>
<evidence type="ECO:0000256" key="12">
    <source>
        <dbReference type="ARBA" id="ARBA00022968"/>
    </source>
</evidence>
<evidence type="ECO:0000256" key="15">
    <source>
        <dbReference type="ARBA" id="ARBA00023180"/>
    </source>
</evidence>
<keyword evidence="15" id="KW-0325">Glycoprotein</keyword>
<dbReference type="OrthoDB" id="12739at10239"/>
<dbReference type="GO" id="GO:0020002">
    <property type="term" value="C:host cell plasma membrane"/>
    <property type="evidence" value="ECO:0007669"/>
    <property type="project" value="UniProtKB-SubCell"/>
</dbReference>
<keyword evidence="14 19" id="KW-0472">Membrane</keyword>
<dbReference type="EMBL" id="KP271124">
    <property type="protein sequence ID" value="AJP33334.1"/>
    <property type="molecule type" value="mRNA"/>
</dbReference>
<dbReference type="GO" id="GO:0046789">
    <property type="term" value="F:host cell surface receptor binding"/>
    <property type="evidence" value="ECO:0007669"/>
    <property type="project" value="InterPro"/>
</dbReference>
<keyword evidence="7 19" id="KW-0812">Transmembrane</keyword>
<feature type="disulfide bond" evidence="17">
    <location>
        <begin position="255"/>
        <end position="268"/>
    </location>
</feature>
<evidence type="ECO:0000256" key="18">
    <source>
        <dbReference type="RuleBase" id="RU004216"/>
    </source>
</evidence>
<keyword evidence="17" id="KW-1015">Disulfide bond</keyword>
<dbReference type="GO" id="GO:0004308">
    <property type="term" value="F:exo-alpha-sialidase activity"/>
    <property type="evidence" value="ECO:0007669"/>
    <property type="project" value="InterPro"/>
</dbReference>
<organism evidence="20 21">
    <name type="scientific">Teviot virus</name>
    <dbReference type="NCBI Taxonomy" id="1554501"/>
    <lineage>
        <taxon>Viruses</taxon>
        <taxon>Riboviria</taxon>
        <taxon>Orthornavirae</taxon>
        <taxon>Negarnaviricota</taxon>
        <taxon>Haploviricotina</taxon>
        <taxon>Monjiviricetes</taxon>
        <taxon>Mononegavirales</taxon>
        <taxon>Paramyxoviridae</taxon>
        <taxon>Rubulavirinae</taxon>
        <taxon>Pararubulavirus</taxon>
        <taxon>Pararubulavirus teviotense</taxon>
    </lineage>
</organism>
<keyword evidence="6" id="KW-0945">Host-virus interaction</keyword>
<proteinExistence type="evidence at transcript level"/>
<dbReference type="InterPro" id="IPR000665">
    <property type="entry name" value="Hemagglutn/HN"/>
</dbReference>
<dbReference type="SUPFAM" id="SSF50939">
    <property type="entry name" value="Sialidases"/>
    <property type="match status" value="1"/>
</dbReference>
<accession>A0A0C5I333</accession>
<evidence type="ECO:0000256" key="16">
    <source>
        <dbReference type="ARBA" id="ARBA00023296"/>
    </source>
</evidence>
<dbReference type="InterPro" id="IPR016285">
    <property type="entry name" value="Hemagglutn-neuramid"/>
</dbReference>
<dbReference type="GO" id="GO:0055036">
    <property type="term" value="C:virion membrane"/>
    <property type="evidence" value="ECO:0007669"/>
    <property type="project" value="UniProtKB-SubCell"/>
</dbReference>
<evidence type="ECO:0000256" key="2">
    <source>
        <dbReference type="ARBA" id="ARBA00004336"/>
    </source>
</evidence>
<keyword evidence="5 18" id="KW-0348">Hemagglutinin</keyword>
<dbReference type="GO" id="GO:0046718">
    <property type="term" value="P:symbiont entry into host cell"/>
    <property type="evidence" value="ECO:0007669"/>
    <property type="project" value="UniProtKB-KW"/>
</dbReference>
<gene>
    <name evidence="20" type="primary">HN</name>
</gene>
<dbReference type="InterPro" id="IPR036278">
    <property type="entry name" value="Sialidase_sf"/>
</dbReference>
<dbReference type="GO" id="GO:0019031">
    <property type="term" value="C:viral envelope"/>
    <property type="evidence" value="ECO:0007669"/>
    <property type="project" value="UniProtKB-KW"/>
</dbReference>
<dbReference type="GeneID" id="37626957"/>
<keyword evidence="4" id="KW-1032">Host cell membrane</keyword>
<comment type="similarity">
    <text evidence="3 18">Belongs to the paramyxoviruses hemagglutinin-neuraminidase family.</text>
</comment>
<evidence type="ECO:0000256" key="5">
    <source>
        <dbReference type="ARBA" id="ARBA00022546"/>
    </source>
</evidence>
<evidence type="ECO:0000313" key="21">
    <source>
        <dbReference type="Proteomes" id="UP000175289"/>
    </source>
</evidence>
<feature type="disulfide bond" evidence="17">
    <location>
        <begin position="556"/>
        <end position="567"/>
    </location>
</feature>
<keyword evidence="13 19" id="KW-1133">Transmembrane helix</keyword>
<keyword evidence="9" id="KW-0946">Virion</keyword>
<evidence type="ECO:0000313" key="20">
    <source>
        <dbReference type="EMBL" id="AJP33334.1"/>
    </source>
</evidence>
<evidence type="ECO:0000256" key="1">
    <source>
        <dbReference type="ARBA" id="ARBA00004208"/>
    </source>
</evidence>
<feature type="transmembrane region" description="Helical" evidence="19">
    <location>
        <begin position="42"/>
        <end position="66"/>
    </location>
</feature>
<comment type="subcellular location">
    <subcellularLocation>
        <location evidence="2">Host cell membrane</location>
        <topology evidence="2">Single-pass type II membrane protein</topology>
    </subcellularLocation>
    <subcellularLocation>
        <location evidence="1">Virion membrane</location>
        <topology evidence="1">Single-pass type II membrane protein</topology>
    </subcellularLocation>
</comment>